<evidence type="ECO:0000313" key="2">
    <source>
        <dbReference type="EMBL" id="GFH02982.1"/>
    </source>
</evidence>
<reference evidence="2 3" key="1">
    <citation type="journal article" date="2019" name="Emerg. Microbes Infect.">
        <title>Comprehensive subspecies identification of 175 nontuberculous mycobacteria species based on 7547 genomic profiles.</title>
        <authorList>
            <person name="Matsumoto Y."/>
            <person name="Kinjo T."/>
            <person name="Motooka D."/>
            <person name="Nabeya D."/>
            <person name="Jung N."/>
            <person name="Uechi K."/>
            <person name="Horii T."/>
            <person name="Iida T."/>
            <person name="Fujita J."/>
            <person name="Nakamura S."/>
        </authorList>
    </citation>
    <scope>NUCLEOTIDE SEQUENCE [LARGE SCALE GENOMIC DNA]</scope>
    <source>
        <strain evidence="2 3">JCM 30996</strain>
    </source>
</reference>
<dbReference type="Gene3D" id="3.40.50.300">
    <property type="entry name" value="P-loop containing nucleotide triphosphate hydrolases"/>
    <property type="match status" value="1"/>
</dbReference>
<evidence type="ECO:0000256" key="1">
    <source>
        <dbReference type="SAM" id="MobiDB-lite"/>
    </source>
</evidence>
<feature type="region of interest" description="Disordered" evidence="1">
    <location>
        <begin position="739"/>
        <end position="767"/>
    </location>
</feature>
<dbReference type="Proteomes" id="UP000465304">
    <property type="component" value="Unassembled WGS sequence"/>
</dbReference>
<dbReference type="SUPFAM" id="SSF52540">
    <property type="entry name" value="P-loop containing nucleoside triphosphate hydrolases"/>
    <property type="match status" value="1"/>
</dbReference>
<dbReference type="InterPro" id="IPR027417">
    <property type="entry name" value="P-loop_NTPase"/>
</dbReference>
<gene>
    <name evidence="2" type="ORF">MHIP_34650</name>
</gene>
<protein>
    <submittedName>
        <fullName evidence="2">Uncharacterized protein</fullName>
    </submittedName>
</protein>
<feature type="compositionally biased region" description="Basic and acidic residues" evidence="1">
    <location>
        <begin position="375"/>
        <end position="389"/>
    </location>
</feature>
<keyword evidence="3" id="KW-1185">Reference proteome</keyword>
<comment type="caution">
    <text evidence="2">The sequence shown here is derived from an EMBL/GenBank/DDBJ whole genome shotgun (WGS) entry which is preliminary data.</text>
</comment>
<dbReference type="AlphaFoldDB" id="A0A7I9ZPK1"/>
<feature type="region of interest" description="Disordered" evidence="1">
    <location>
        <begin position="373"/>
        <end position="395"/>
    </location>
</feature>
<feature type="compositionally biased region" description="Basic and acidic residues" evidence="1">
    <location>
        <begin position="745"/>
        <end position="761"/>
    </location>
</feature>
<sequence>MSEGWWMTEIVERPGDVTEALQEAGKPDSEHTPTRYLFAELLTVLGHADDYRHDQVAVCWDRPGRKPFTSELHTVETAPRFVEQLLAQTGGTVNVWFGVNPVNSHVTRGRGTVKDIARIAALYADVDVKPGACPDLETGYGVIEDLSVVLGHRPAAIIHSGHGLQPIWPVDRESAEKLTNPESQKLARRFGRLVADIADKRHVALDNVSDLTRVLRVPDTMNVKDPEHPAPTRCEADTGTALTAEDIAQALDEYGLPEIQSDAAFTGAMISAPDGWEFGDSDCQYVVNMVVPWGEESDKPRGGRHQWAMNKAVRLAAAHRLGCITEDGLRASVEHLAQCLEHWCNTVGDPRDLQPDEIDGAYRWATEKVSTLTDEQTRKELGNHEHQSNDVDTAAPADRAPLLYTDVAGLLDGGLPEAPRPGVLKRVDGVPLFYRGEVNILFGDPEHGKTWVGLAACAQVLQAGGRVLVADLDHNGAPAIISRLLLLGAPVEALRDPEQFRHCAPVEVARVMQMVDDCTAWCPEVILVDSTGELLPMFSASSDNGDDFTRVHNRVLQPLAATGGAVLLVDHLAKGKESRDIGPGGTMAKRRTVGGLSLRVVREHPYTKTGGGRSRLLVNKDRHGGVRDHCTAARPRDNGEQLAGTFTLDPTDGDVARWRITPESDSATTGEFRPTGLMEKASRVIEAHPGELTRDKIAKQAGGRKRHSLNAIDLLVSEGFVTKSSDRYPRYTTLRPYLQSEDPNSEQHLELGDRLRRHADGEVQGDD</sequence>
<accession>A0A7I9ZPK1</accession>
<proteinExistence type="predicted"/>
<name>A0A7I9ZPK1_9MYCO</name>
<organism evidence="2 3">
    <name type="scientific">Mycolicibacterium hippocampi</name>
    <dbReference type="NCBI Taxonomy" id="659824"/>
    <lineage>
        <taxon>Bacteria</taxon>
        <taxon>Bacillati</taxon>
        <taxon>Actinomycetota</taxon>
        <taxon>Actinomycetes</taxon>
        <taxon>Mycobacteriales</taxon>
        <taxon>Mycobacteriaceae</taxon>
        <taxon>Mycolicibacterium</taxon>
    </lineage>
</organism>
<evidence type="ECO:0000313" key="3">
    <source>
        <dbReference type="Proteomes" id="UP000465304"/>
    </source>
</evidence>
<dbReference type="EMBL" id="BLLB01000002">
    <property type="protein sequence ID" value="GFH02982.1"/>
    <property type="molecule type" value="Genomic_DNA"/>
</dbReference>